<dbReference type="SMART" id="SM00363">
    <property type="entry name" value="S4"/>
    <property type="match status" value="1"/>
</dbReference>
<proteinExistence type="inferred from homology"/>
<sequence>MRHRAPYSAARGLIRMSWNKYNLYNLVKRELPQPSARKTLYQQRWEAKRLTRNYHGDRVTERRWQALSITSQLPDFANMPPEAKAAAKALALRPTIASLTYAALERRLDTVVFRCLFAPSVYAAKQMVRHGKVKVNGRKLAYPSYNLKDGDIITVEPSAIQMLSGEAGTDMEYTPKPYSQPFHFLPEYLEVDYTTCSAVFLRAPVSRPGRSEVPSPYPPEMHQLAHEFYVRKRG</sequence>
<evidence type="ECO:0000256" key="4">
    <source>
        <dbReference type="ARBA" id="ARBA00022980"/>
    </source>
</evidence>
<dbReference type="SUPFAM" id="SSF55174">
    <property type="entry name" value="Alpha-L RNA-binding motif"/>
    <property type="match status" value="1"/>
</dbReference>
<dbReference type="PANTHER" id="PTHR11831">
    <property type="entry name" value="30S 40S RIBOSOMAL PROTEIN"/>
    <property type="match status" value="1"/>
</dbReference>
<evidence type="ECO:0000256" key="1">
    <source>
        <dbReference type="ARBA" id="ARBA00007465"/>
    </source>
</evidence>
<dbReference type="GO" id="GO:0042274">
    <property type="term" value="P:ribosomal small subunit biogenesis"/>
    <property type="evidence" value="ECO:0007669"/>
    <property type="project" value="TreeGrafter"/>
</dbReference>
<dbReference type="OrthoDB" id="3356781at2759"/>
<evidence type="ECO:0000259" key="7">
    <source>
        <dbReference type="SMART" id="SM00363"/>
    </source>
</evidence>
<dbReference type="AlphaFoldDB" id="A0A4V1IWA5"/>
<dbReference type="InterPro" id="IPR002942">
    <property type="entry name" value="S4_RNA-bd"/>
</dbReference>
<dbReference type="GO" id="GO:0005763">
    <property type="term" value="C:mitochondrial small ribosomal subunit"/>
    <property type="evidence" value="ECO:0007669"/>
    <property type="project" value="TreeGrafter"/>
</dbReference>
<protein>
    <recommendedName>
        <fullName evidence="7">RNA-binding S4 domain-containing protein</fullName>
    </recommendedName>
</protein>
<evidence type="ECO:0000313" key="9">
    <source>
        <dbReference type="Proteomes" id="UP000271241"/>
    </source>
</evidence>
<dbReference type="Pfam" id="PF01479">
    <property type="entry name" value="S4"/>
    <property type="match status" value="1"/>
</dbReference>
<dbReference type="EMBL" id="KZ992801">
    <property type="protein sequence ID" value="RKP06879.1"/>
    <property type="molecule type" value="Genomic_DNA"/>
</dbReference>
<dbReference type="PANTHER" id="PTHR11831:SF4">
    <property type="entry name" value="SMALL RIBOSOMAL SUBUNIT PROTEIN US4M"/>
    <property type="match status" value="1"/>
</dbReference>
<accession>A0A4V1IWA5</accession>
<evidence type="ECO:0000256" key="6">
    <source>
        <dbReference type="PROSITE-ProRule" id="PRU00182"/>
    </source>
</evidence>
<dbReference type="InterPro" id="IPR036986">
    <property type="entry name" value="S4_RNA-bd_sf"/>
</dbReference>
<dbReference type="Gene3D" id="3.10.290.10">
    <property type="entry name" value="RNA-binding S4 domain"/>
    <property type="match status" value="1"/>
</dbReference>
<dbReference type="PROSITE" id="PS50889">
    <property type="entry name" value="S4"/>
    <property type="match status" value="1"/>
</dbReference>
<dbReference type="InterPro" id="IPR018079">
    <property type="entry name" value="Ribosomal_uS4_CS"/>
</dbReference>
<keyword evidence="4" id="KW-0689">Ribosomal protein</keyword>
<reference evidence="9" key="1">
    <citation type="journal article" date="2018" name="Nat. Microbiol.">
        <title>Leveraging single-cell genomics to expand the fungal tree of life.</title>
        <authorList>
            <person name="Ahrendt S.R."/>
            <person name="Quandt C.A."/>
            <person name="Ciobanu D."/>
            <person name="Clum A."/>
            <person name="Salamov A."/>
            <person name="Andreopoulos B."/>
            <person name="Cheng J.F."/>
            <person name="Woyke T."/>
            <person name="Pelin A."/>
            <person name="Henrissat B."/>
            <person name="Reynolds N.K."/>
            <person name="Benny G.L."/>
            <person name="Smith M.E."/>
            <person name="James T.Y."/>
            <person name="Grigoriev I.V."/>
        </authorList>
    </citation>
    <scope>NUCLEOTIDE SEQUENCE [LARGE SCALE GENOMIC DNA]</scope>
    <source>
        <strain evidence="9">RSA 1356</strain>
    </source>
</reference>
<dbReference type="STRING" id="78915.A0A4V1IWA5"/>
<dbReference type="GO" id="GO:0019843">
    <property type="term" value="F:rRNA binding"/>
    <property type="evidence" value="ECO:0007669"/>
    <property type="project" value="UniProtKB-KW"/>
</dbReference>
<evidence type="ECO:0000313" key="8">
    <source>
        <dbReference type="EMBL" id="RKP06879.1"/>
    </source>
</evidence>
<dbReference type="GO" id="GO:0003735">
    <property type="term" value="F:structural constituent of ribosome"/>
    <property type="evidence" value="ECO:0007669"/>
    <property type="project" value="TreeGrafter"/>
</dbReference>
<keyword evidence="3 6" id="KW-0694">RNA-binding</keyword>
<organism evidence="8 9">
    <name type="scientific">Thamnocephalis sphaerospora</name>
    <dbReference type="NCBI Taxonomy" id="78915"/>
    <lineage>
        <taxon>Eukaryota</taxon>
        <taxon>Fungi</taxon>
        <taxon>Fungi incertae sedis</taxon>
        <taxon>Zoopagomycota</taxon>
        <taxon>Zoopagomycotina</taxon>
        <taxon>Zoopagomycetes</taxon>
        <taxon>Zoopagales</taxon>
        <taxon>Sigmoideomycetaceae</taxon>
        <taxon>Thamnocephalis</taxon>
    </lineage>
</organism>
<gene>
    <name evidence="8" type="ORF">THASP1DRAFT_17886</name>
</gene>
<dbReference type="Proteomes" id="UP000271241">
    <property type="component" value="Unassembled WGS sequence"/>
</dbReference>
<keyword evidence="2 6" id="KW-0699">rRNA-binding</keyword>
<evidence type="ECO:0000256" key="3">
    <source>
        <dbReference type="ARBA" id="ARBA00022884"/>
    </source>
</evidence>
<dbReference type="PROSITE" id="PS00632">
    <property type="entry name" value="RIBOSOMAL_S4"/>
    <property type="match status" value="1"/>
</dbReference>
<keyword evidence="9" id="KW-1185">Reference proteome</keyword>
<dbReference type="InterPro" id="IPR022801">
    <property type="entry name" value="Ribosomal_uS4"/>
</dbReference>
<evidence type="ECO:0000256" key="2">
    <source>
        <dbReference type="ARBA" id="ARBA00022730"/>
    </source>
</evidence>
<dbReference type="CDD" id="cd00165">
    <property type="entry name" value="S4"/>
    <property type="match status" value="1"/>
</dbReference>
<keyword evidence="5" id="KW-0687">Ribonucleoprotein</keyword>
<feature type="domain" description="RNA-binding S4" evidence="7">
    <location>
        <begin position="106"/>
        <end position="164"/>
    </location>
</feature>
<evidence type="ECO:0000256" key="5">
    <source>
        <dbReference type="ARBA" id="ARBA00023274"/>
    </source>
</evidence>
<name>A0A4V1IWA5_9FUNG</name>
<comment type="similarity">
    <text evidence="1">Belongs to the universal ribosomal protein uS4 family.</text>
</comment>